<keyword evidence="2" id="KW-1185">Reference proteome</keyword>
<sequence>MRRQPAAKGTAMTMMSMLGEVRPEHDRAADGDLVLLHYLRSFRKPVLDVWSAATDRTQLARWLGAVSGGHGNLTIEPMDGPVSRPVAVRVDHCQAPHELVVHVDGCLLEVRMTQVGVVTNVELIRRHVSPAEASAIGPRWQYLLDRLTAYLDYQPLPQWADYPKLADEYR</sequence>
<gene>
    <name evidence="1" type="ORF">ACFYV7_12625</name>
</gene>
<dbReference type="SUPFAM" id="SSF55961">
    <property type="entry name" value="Bet v1-like"/>
    <property type="match status" value="1"/>
</dbReference>
<reference evidence="1 2" key="1">
    <citation type="submission" date="2024-10" db="EMBL/GenBank/DDBJ databases">
        <title>The Natural Products Discovery Center: Release of the First 8490 Sequenced Strains for Exploring Actinobacteria Biosynthetic Diversity.</title>
        <authorList>
            <person name="Kalkreuter E."/>
            <person name="Kautsar S.A."/>
            <person name="Yang D."/>
            <person name="Bader C.D."/>
            <person name="Teijaro C.N."/>
            <person name="Fluegel L."/>
            <person name="Davis C.M."/>
            <person name="Simpson J.R."/>
            <person name="Lauterbach L."/>
            <person name="Steele A.D."/>
            <person name="Gui C."/>
            <person name="Meng S."/>
            <person name="Li G."/>
            <person name="Viehrig K."/>
            <person name="Ye F."/>
            <person name="Su P."/>
            <person name="Kiefer A.F."/>
            <person name="Nichols A."/>
            <person name="Cepeda A.J."/>
            <person name="Yan W."/>
            <person name="Fan B."/>
            <person name="Jiang Y."/>
            <person name="Adhikari A."/>
            <person name="Zheng C.-J."/>
            <person name="Schuster L."/>
            <person name="Cowan T.M."/>
            <person name="Smanski M.J."/>
            <person name="Chevrette M.G."/>
            <person name="De Carvalho L.P.S."/>
            <person name="Shen B."/>
        </authorList>
    </citation>
    <scope>NUCLEOTIDE SEQUENCE [LARGE SCALE GENOMIC DNA]</scope>
    <source>
        <strain evidence="1 2">NPDC003040</strain>
    </source>
</reference>
<evidence type="ECO:0008006" key="3">
    <source>
        <dbReference type="Google" id="ProtNLM"/>
    </source>
</evidence>
<dbReference type="Proteomes" id="UP001601948">
    <property type="component" value="Unassembled WGS sequence"/>
</dbReference>
<dbReference type="InterPro" id="IPR023393">
    <property type="entry name" value="START-like_dom_sf"/>
</dbReference>
<name>A0ABW6QQY8_9NOCA</name>
<proteinExistence type="predicted"/>
<dbReference type="EMBL" id="JBIAPI010000002">
    <property type="protein sequence ID" value="MFF3223628.1"/>
    <property type="molecule type" value="Genomic_DNA"/>
</dbReference>
<organism evidence="1 2">
    <name type="scientific">Nocardia suismassiliense</name>
    <dbReference type="NCBI Taxonomy" id="2077092"/>
    <lineage>
        <taxon>Bacteria</taxon>
        <taxon>Bacillati</taxon>
        <taxon>Actinomycetota</taxon>
        <taxon>Actinomycetes</taxon>
        <taxon>Mycobacteriales</taxon>
        <taxon>Nocardiaceae</taxon>
        <taxon>Nocardia</taxon>
    </lineage>
</organism>
<evidence type="ECO:0000313" key="2">
    <source>
        <dbReference type="Proteomes" id="UP001601948"/>
    </source>
</evidence>
<evidence type="ECO:0000313" key="1">
    <source>
        <dbReference type="EMBL" id="MFF3223628.1"/>
    </source>
</evidence>
<comment type="caution">
    <text evidence="1">The sequence shown here is derived from an EMBL/GenBank/DDBJ whole genome shotgun (WGS) entry which is preliminary data.</text>
</comment>
<protein>
    <recommendedName>
        <fullName evidence="3">Activator of Hsp90 ATPase homolog 1-like protein</fullName>
    </recommendedName>
</protein>
<accession>A0ABW6QQY8</accession>
<dbReference type="Gene3D" id="3.30.530.20">
    <property type="match status" value="1"/>
</dbReference>
<dbReference type="RefSeq" id="WP_387716813.1">
    <property type="nucleotide sequence ID" value="NZ_JBIAPI010000002.1"/>
</dbReference>